<reference evidence="1 2" key="1">
    <citation type="submission" date="2024-04" db="EMBL/GenBank/DDBJ databases">
        <authorList>
            <person name="Waldvogel A.-M."/>
            <person name="Schoenle A."/>
        </authorList>
    </citation>
    <scope>NUCLEOTIDE SEQUENCE [LARGE SCALE GENOMIC DNA]</scope>
</reference>
<gene>
    <name evidence="1" type="ORF">KC01_LOCUS19510</name>
</gene>
<protein>
    <recommendedName>
        <fullName evidence="3">Ig-like domain-containing protein</fullName>
    </recommendedName>
</protein>
<sequence>MRVTPAFTGRGPTSTCHRWSQGAYRHWNNCPGRAPYCHAHAAAVHAALLRSVRCPIWFPYQGSQAHWSTDCTGTSTPDRTRFGPIGDPRAAPQILASGVGPLIYTLGPISLQDRGPYSCETNGPAQKWTVEPNHQLLWVHDPTPLVTLQLTRVDRVRFFHSKNFTISCDLPHDGKEWKIMRVEKGGSISECPAQTRSGGSRVWVAPCPAPSPLFPCPCPKADSTSRSGANRQAETRATC</sequence>
<evidence type="ECO:0000313" key="1">
    <source>
        <dbReference type="EMBL" id="CAL1589916.1"/>
    </source>
</evidence>
<keyword evidence="2" id="KW-1185">Reference proteome</keyword>
<proteinExistence type="predicted"/>
<name>A0AAV2KNV8_KNICA</name>
<evidence type="ECO:0000313" key="2">
    <source>
        <dbReference type="Proteomes" id="UP001497482"/>
    </source>
</evidence>
<accession>A0AAV2KNV8</accession>
<dbReference type="AlphaFoldDB" id="A0AAV2KNV8"/>
<dbReference type="EMBL" id="OZ035841">
    <property type="protein sequence ID" value="CAL1589916.1"/>
    <property type="molecule type" value="Genomic_DNA"/>
</dbReference>
<dbReference type="Proteomes" id="UP001497482">
    <property type="component" value="Chromosome 19"/>
</dbReference>
<evidence type="ECO:0008006" key="3">
    <source>
        <dbReference type="Google" id="ProtNLM"/>
    </source>
</evidence>
<organism evidence="1 2">
    <name type="scientific">Knipowitschia caucasica</name>
    <name type="common">Caucasian dwarf goby</name>
    <name type="synonym">Pomatoschistus caucasicus</name>
    <dbReference type="NCBI Taxonomy" id="637954"/>
    <lineage>
        <taxon>Eukaryota</taxon>
        <taxon>Metazoa</taxon>
        <taxon>Chordata</taxon>
        <taxon>Craniata</taxon>
        <taxon>Vertebrata</taxon>
        <taxon>Euteleostomi</taxon>
        <taxon>Actinopterygii</taxon>
        <taxon>Neopterygii</taxon>
        <taxon>Teleostei</taxon>
        <taxon>Neoteleostei</taxon>
        <taxon>Acanthomorphata</taxon>
        <taxon>Gobiaria</taxon>
        <taxon>Gobiiformes</taxon>
        <taxon>Gobioidei</taxon>
        <taxon>Gobiidae</taxon>
        <taxon>Gobiinae</taxon>
        <taxon>Knipowitschia</taxon>
    </lineage>
</organism>